<dbReference type="EMBL" id="JAPHNI010000023">
    <property type="protein sequence ID" value="KAJ8118303.1"/>
    <property type="molecule type" value="Genomic_DNA"/>
</dbReference>
<sequence length="202" mass="22041">MSRASLAAPGASSSVKQEQSPESQTTRLRQAAKIFQDKLSQLEPLHAAARPDDIEGLYNVDAWYLVFGYPPVFPHENAVPGDAVIFTRSRHIVALTELAQLWTVEDSIPQVRKSLRKETPLPTWPSIDFVEALLEIARRNISFAVSSALTADIGFHTSGVLAAILLSAWDVQSTTKVLRVTGNAVADADVGDFIVVCHYEGD</sequence>
<comment type="caution">
    <text evidence="1">The sequence shown here is derived from an EMBL/GenBank/DDBJ whole genome shotgun (WGS) entry which is preliminary data.</text>
</comment>
<name>A0ACC2ITA7_9PLEO</name>
<proteinExistence type="predicted"/>
<accession>A0ACC2ITA7</accession>
<gene>
    <name evidence="1" type="ORF">OPT61_g680</name>
</gene>
<evidence type="ECO:0000313" key="2">
    <source>
        <dbReference type="Proteomes" id="UP001153331"/>
    </source>
</evidence>
<keyword evidence="2" id="KW-1185">Reference proteome</keyword>
<evidence type="ECO:0000313" key="1">
    <source>
        <dbReference type="EMBL" id="KAJ8118303.1"/>
    </source>
</evidence>
<organism evidence="1 2">
    <name type="scientific">Boeremia exigua</name>
    <dbReference type="NCBI Taxonomy" id="749465"/>
    <lineage>
        <taxon>Eukaryota</taxon>
        <taxon>Fungi</taxon>
        <taxon>Dikarya</taxon>
        <taxon>Ascomycota</taxon>
        <taxon>Pezizomycotina</taxon>
        <taxon>Dothideomycetes</taxon>
        <taxon>Pleosporomycetidae</taxon>
        <taxon>Pleosporales</taxon>
        <taxon>Pleosporineae</taxon>
        <taxon>Didymellaceae</taxon>
        <taxon>Boeremia</taxon>
    </lineage>
</organism>
<protein>
    <submittedName>
        <fullName evidence="1">Uncharacterized protein</fullName>
    </submittedName>
</protein>
<dbReference type="Proteomes" id="UP001153331">
    <property type="component" value="Unassembled WGS sequence"/>
</dbReference>
<reference evidence="1" key="1">
    <citation type="submission" date="2022-11" db="EMBL/GenBank/DDBJ databases">
        <title>Genome Sequence of Boeremia exigua.</title>
        <authorList>
            <person name="Buettner E."/>
        </authorList>
    </citation>
    <scope>NUCLEOTIDE SEQUENCE</scope>
    <source>
        <strain evidence="1">CU02</strain>
    </source>
</reference>